<evidence type="ECO:0000259" key="15">
    <source>
        <dbReference type="PROSITE" id="PS51844"/>
    </source>
</evidence>
<evidence type="ECO:0000256" key="10">
    <source>
        <dbReference type="PROSITE-ProRule" id="PRU00782"/>
    </source>
</evidence>
<dbReference type="SMART" id="SM00015">
    <property type="entry name" value="IQ"/>
    <property type="match status" value="6"/>
</dbReference>
<dbReference type="CDD" id="cd15475">
    <property type="entry name" value="MyosinXI_CBD"/>
    <property type="match status" value="1"/>
</dbReference>
<evidence type="ECO:0000256" key="4">
    <source>
        <dbReference type="ARBA" id="ARBA00022840"/>
    </source>
</evidence>
<dbReference type="FunFam" id="1.20.58.530:FF:000002">
    <property type="entry name" value="Class V myosin"/>
    <property type="match status" value="1"/>
</dbReference>
<dbReference type="FunFam" id="1.20.5.190:FF:000001">
    <property type="entry name" value="unconventional myosin-Va"/>
    <property type="match status" value="2"/>
</dbReference>
<accession>A0A835N8Z2</accession>
<feature type="coiled-coil region" evidence="11">
    <location>
        <begin position="951"/>
        <end position="985"/>
    </location>
</feature>
<feature type="domain" description="Dilute" evidence="13">
    <location>
        <begin position="1258"/>
        <end position="1587"/>
    </location>
</feature>
<evidence type="ECO:0000313" key="16">
    <source>
        <dbReference type="EMBL" id="KAF9688477.1"/>
    </source>
</evidence>
<feature type="region of interest" description="Actin-binding" evidence="10">
    <location>
        <begin position="663"/>
        <end position="685"/>
    </location>
</feature>
<dbReference type="InterPro" id="IPR036961">
    <property type="entry name" value="Kinesin_motor_dom_sf"/>
</dbReference>
<dbReference type="GO" id="GO:0007015">
    <property type="term" value="P:actin filament organization"/>
    <property type="evidence" value="ECO:0007669"/>
    <property type="project" value="InterPro"/>
</dbReference>
<dbReference type="PANTHER" id="PTHR13140">
    <property type="entry name" value="MYOSIN"/>
    <property type="match status" value="1"/>
</dbReference>
<reference evidence="16 17" key="1">
    <citation type="submission" date="2020-10" db="EMBL/GenBank/DDBJ databases">
        <title>Plant Genome Project.</title>
        <authorList>
            <person name="Zhang R.-G."/>
        </authorList>
    </citation>
    <scope>NUCLEOTIDE SEQUENCE [LARGE SCALE GENOMIC DNA]</scope>
    <source>
        <strain evidence="16">FAFU-HL-1</strain>
        <tissue evidence="16">Leaf</tissue>
    </source>
</reference>
<feature type="domain" description="Myosin N-terminal SH3-like" evidence="15">
    <location>
        <begin position="43"/>
        <end position="92"/>
    </location>
</feature>
<evidence type="ECO:0000256" key="6">
    <source>
        <dbReference type="ARBA" id="ARBA00023054"/>
    </source>
</evidence>
<keyword evidence="3 10" id="KW-0547">Nucleotide-binding</keyword>
<dbReference type="FunFam" id="1.10.10.820:FF:000001">
    <property type="entry name" value="Myosin heavy chain"/>
    <property type="match status" value="1"/>
</dbReference>
<dbReference type="Gene3D" id="1.10.10.820">
    <property type="match status" value="1"/>
</dbReference>
<dbReference type="CDD" id="cd01384">
    <property type="entry name" value="MYSc_Myo11"/>
    <property type="match status" value="1"/>
</dbReference>
<feature type="region of interest" description="Disordered" evidence="12">
    <location>
        <begin position="1153"/>
        <end position="1192"/>
    </location>
</feature>
<dbReference type="Pfam" id="PF02736">
    <property type="entry name" value="Myosin_N"/>
    <property type="match status" value="1"/>
</dbReference>
<dbReference type="Pfam" id="PF00612">
    <property type="entry name" value="IQ"/>
    <property type="match status" value="5"/>
</dbReference>
<evidence type="ECO:0000259" key="14">
    <source>
        <dbReference type="PROSITE" id="PS51456"/>
    </source>
</evidence>
<dbReference type="PROSITE" id="PS51126">
    <property type="entry name" value="DILUTE"/>
    <property type="match status" value="1"/>
</dbReference>
<comment type="caution">
    <text evidence="16">The sequence shown here is derived from an EMBL/GenBank/DDBJ whole genome shotgun (WGS) entry which is preliminary data.</text>
</comment>
<name>A0A835N8Z2_9ROSI</name>
<sequence>MCSPSLNTVDLDPWLKCHKYPLYVMATSLWFPFTLPASAASLVVGSLVWLEDPDEAWIDGEVVEINKEDIKVLCTSGQTVTVKASKIYPKDAEAPPCGVDDMTKLAYLHEPGVLQNLRSRYDMNEIYVSIQKQKVALSFNEGRCQTYVGNILIAVNPFTKLPHLYNSHMMAQYKGAGFGELSPHPFAVADASYRLMMNEGISQSILVSGESGAGKTESTKLLMRYLAYMGGRAAVEGRTVEQQVLESNPVLEAFGNAKTVRNNNSSRFGKFVEIQFDQGGRISGAAIRTYLLERSRVCQLSDPERNYHCFYMLCAAPPEEVQKYKLGNPRTFHYLNQSNCYELDCVDDSKEYLATRRAMEIVGINAEEQDAIFRVVAAVLHLGNIEFAKGKEMDSSVPKDEKSWSHLRTVAELLMCDSKALEDSLCKRVIVTRDETITKWLDPESAAVSRDALAKVVYSRLLVDKINSSIGQDPHSKSLIGVLDIYGFESFKTNSFEQFCINLTNEKLQQHFNQHVFKMEQEEYTKEEIDWSYIEFVDNQDILDLIEKKPGGIIALLDEACMFPRSTHETFAQKLYQTFKNHKRFAKPKLARSDFTICHYAGDVTYQTELFLDKNKDYVVAEHQALLGASKCSFVSGLFPPLAEESSKQSKFSSIGSRFKQQLQALLETLSATEPHYIRCVKPNNLLKPAIFENKNALQQLRCGGVMEAIRISCAGFPTRKTFDEFVDRFGLLAPEVLDGSSDEVTACKRLLEKVGLTGYQIGKTKVFLRAGQMAELDTRRSEVLGRSASIIQRKVRSYLSRRSFITLRRSAIQIQSACRGQFARHVYENMRREAASLRIQRDLRMYLAMKAFKDLCYSAISIQTGIRGMAARDELRFRRQTRAAIMIQSQCRKYLARLHYTKLKKAAITTQCAWRGRVARKELRNLKMILCYEKTITWFSSCQCTVSCTARKAARETGALQAAKNKLEKQVEELTWRLQLEKRMRIKYRRHITVGHVASTKNRTPTICMDKAPADVEEAKTQENAKLHSALQEMQLQFKETKEMLVKEREATKKVAEKVSVIQEVPVVDQVALDKLATENEKLKALVTSLEKKIDETEKKFEETSRISEERLKQALEAESKIVELKTAMHRLEEKFSDIETENQVLRQQGLLQTPAKKLSERPPIPSTQSLENGHHPNDERANEPQSATPVKMFGTESDSKFRRSHIERQHENIDALINCVTNNIGFSHGKPVAALTIYRCLLHWKSFEAERTSVFDRLIQMIGSAIENEENNEQMAYWLSNTSTLLFLLQRSLKAAGASATPQRKPTSATSLFGRMTMVSEFLFLKFLLSKGGLLSLNWLLCQSQGFRSSPSSSNLAAAAALAVVRQVEAKYPALLFKQQLAAYVEKIYGIIRDNLKKELASLLSLCIQAPRTSKGSVLRSGRSFGKDSPLSHWQSIVDSLNTLLSTLKQNFAPPVLIQKIFTQTFSYINVQLFNSLLLRRECCTFSNGEYVKSGLAELELWCAQAKEEYAGSSWDELKHIRQAVGFLVIHQKYRISYDEITNDLCPILSVQQLYRICTLYWDDNYNTRSVSPGVISSMRVLMTEDSNSAVSNSFLLDDNSGIPFSVDDLSNSLQEKDFMEVQPAEELLENPAFQFLHE</sequence>
<dbReference type="SMART" id="SM00242">
    <property type="entry name" value="MYSc"/>
    <property type="match status" value="1"/>
</dbReference>
<keyword evidence="6 11" id="KW-0175">Coiled coil</keyword>
<dbReference type="PROSITE" id="PS50096">
    <property type="entry name" value="IQ"/>
    <property type="match status" value="6"/>
</dbReference>
<protein>
    <submittedName>
        <fullName evidence="16">Uncharacterized protein</fullName>
    </submittedName>
</protein>
<dbReference type="InterPro" id="IPR036018">
    <property type="entry name" value="MYSc_Myo11"/>
</dbReference>
<dbReference type="GO" id="GO:0016459">
    <property type="term" value="C:myosin complex"/>
    <property type="evidence" value="ECO:0007669"/>
    <property type="project" value="UniProtKB-KW"/>
</dbReference>
<dbReference type="PROSITE" id="PS51456">
    <property type="entry name" value="MYOSIN_MOTOR"/>
    <property type="match status" value="1"/>
</dbReference>
<dbReference type="SUPFAM" id="SSF52540">
    <property type="entry name" value="P-loop containing nucleoside triphosphate hydrolases"/>
    <property type="match status" value="2"/>
</dbReference>
<keyword evidence="8 10" id="KW-0505">Motor protein</keyword>
<dbReference type="Pfam" id="PF00063">
    <property type="entry name" value="Myosin_head"/>
    <property type="match status" value="1"/>
</dbReference>
<feature type="domain" description="Myosin motor" evidence="14">
    <location>
        <begin position="97"/>
        <end position="782"/>
    </location>
</feature>
<keyword evidence="5" id="KW-0112">Calmodulin-binding</keyword>
<dbReference type="GO" id="GO:0005737">
    <property type="term" value="C:cytoplasm"/>
    <property type="evidence" value="ECO:0007669"/>
    <property type="project" value="TreeGrafter"/>
</dbReference>
<dbReference type="Gene3D" id="1.20.120.720">
    <property type="entry name" value="Myosin VI head, motor domain, U50 subdomain"/>
    <property type="match status" value="1"/>
</dbReference>
<keyword evidence="7 10" id="KW-0518">Myosin</keyword>
<dbReference type="InterPro" id="IPR004009">
    <property type="entry name" value="SH3_Myosin"/>
</dbReference>
<dbReference type="Pfam" id="PF01843">
    <property type="entry name" value="DIL"/>
    <property type="match status" value="1"/>
</dbReference>
<dbReference type="GO" id="GO:0016020">
    <property type="term" value="C:membrane"/>
    <property type="evidence" value="ECO:0007669"/>
    <property type="project" value="TreeGrafter"/>
</dbReference>
<dbReference type="Gene3D" id="1.20.5.190">
    <property type="match status" value="3"/>
</dbReference>
<feature type="binding site" evidence="10">
    <location>
        <begin position="209"/>
        <end position="216"/>
    </location>
    <ligand>
        <name>ATP</name>
        <dbReference type="ChEBI" id="CHEBI:30616"/>
    </ligand>
</feature>
<feature type="compositionally biased region" description="Basic and acidic residues" evidence="12">
    <location>
        <begin position="1174"/>
        <end position="1184"/>
    </location>
</feature>
<comment type="similarity">
    <text evidence="1">Belongs to the TRAFAC class myosin-kinesin ATPase superfamily. Myosin family. Plant myosin class XI subfamily.</text>
</comment>
<dbReference type="InterPro" id="IPR027417">
    <property type="entry name" value="P-loop_NTPase"/>
</dbReference>
<dbReference type="GO" id="GO:0000146">
    <property type="term" value="F:microfilament motor activity"/>
    <property type="evidence" value="ECO:0007669"/>
    <property type="project" value="TreeGrafter"/>
</dbReference>
<dbReference type="EMBL" id="JADGMS010000002">
    <property type="protein sequence ID" value="KAF9688477.1"/>
    <property type="molecule type" value="Genomic_DNA"/>
</dbReference>
<keyword evidence="4 10" id="KW-0067">ATP-binding</keyword>
<dbReference type="InterPro" id="IPR037975">
    <property type="entry name" value="MyosinXI_CBD"/>
</dbReference>
<organism evidence="16 17">
    <name type="scientific">Salix dunnii</name>
    <dbReference type="NCBI Taxonomy" id="1413687"/>
    <lineage>
        <taxon>Eukaryota</taxon>
        <taxon>Viridiplantae</taxon>
        <taxon>Streptophyta</taxon>
        <taxon>Embryophyta</taxon>
        <taxon>Tracheophyta</taxon>
        <taxon>Spermatophyta</taxon>
        <taxon>Magnoliopsida</taxon>
        <taxon>eudicotyledons</taxon>
        <taxon>Gunneridae</taxon>
        <taxon>Pentapetalae</taxon>
        <taxon>rosids</taxon>
        <taxon>fabids</taxon>
        <taxon>Malpighiales</taxon>
        <taxon>Salicaceae</taxon>
        <taxon>Saliceae</taxon>
        <taxon>Salix</taxon>
    </lineage>
</organism>
<keyword evidence="17" id="KW-1185">Reference proteome</keyword>
<evidence type="ECO:0000313" key="17">
    <source>
        <dbReference type="Proteomes" id="UP000657918"/>
    </source>
</evidence>
<keyword evidence="9 10" id="KW-0009">Actin-binding</keyword>
<dbReference type="PANTHER" id="PTHR13140:SF836">
    <property type="entry name" value="MYOSIN-6"/>
    <property type="match status" value="1"/>
</dbReference>
<evidence type="ECO:0000256" key="11">
    <source>
        <dbReference type="SAM" id="Coils"/>
    </source>
</evidence>
<evidence type="ECO:0000256" key="2">
    <source>
        <dbReference type="ARBA" id="ARBA00022737"/>
    </source>
</evidence>
<proteinExistence type="inferred from homology"/>
<feature type="coiled-coil region" evidence="11">
    <location>
        <begin position="1032"/>
        <end position="1150"/>
    </location>
</feature>
<evidence type="ECO:0000256" key="9">
    <source>
        <dbReference type="ARBA" id="ARBA00023203"/>
    </source>
</evidence>
<gene>
    <name evidence="16" type="ORF">SADUNF_Sadunf02G0201100</name>
</gene>
<dbReference type="InterPro" id="IPR001609">
    <property type="entry name" value="Myosin_head_motor_dom-like"/>
</dbReference>
<dbReference type="GO" id="GO:0005516">
    <property type="term" value="F:calmodulin binding"/>
    <property type="evidence" value="ECO:0007669"/>
    <property type="project" value="UniProtKB-KW"/>
</dbReference>
<evidence type="ECO:0000256" key="8">
    <source>
        <dbReference type="ARBA" id="ARBA00023175"/>
    </source>
</evidence>
<dbReference type="InterPro" id="IPR002710">
    <property type="entry name" value="Dilute_dom"/>
</dbReference>
<dbReference type="CDD" id="cd23767">
    <property type="entry name" value="IQCD"/>
    <property type="match status" value="1"/>
</dbReference>
<evidence type="ECO:0000256" key="12">
    <source>
        <dbReference type="SAM" id="MobiDB-lite"/>
    </source>
</evidence>
<keyword evidence="2" id="KW-0677">Repeat</keyword>
<dbReference type="FunFam" id="1.20.120.720:FF:000011">
    <property type="entry name" value="Myosin 2"/>
    <property type="match status" value="1"/>
</dbReference>
<dbReference type="InterPro" id="IPR000048">
    <property type="entry name" value="IQ_motif_EF-hand-BS"/>
</dbReference>
<dbReference type="GO" id="GO:0005524">
    <property type="term" value="F:ATP binding"/>
    <property type="evidence" value="ECO:0007669"/>
    <property type="project" value="UniProtKB-UniRule"/>
</dbReference>
<evidence type="ECO:0000256" key="7">
    <source>
        <dbReference type="ARBA" id="ARBA00023123"/>
    </source>
</evidence>
<dbReference type="GO" id="GO:0030048">
    <property type="term" value="P:actin filament-based movement"/>
    <property type="evidence" value="ECO:0007669"/>
    <property type="project" value="UniProtKB-ARBA"/>
</dbReference>
<dbReference type="OrthoDB" id="6108017at2759"/>
<dbReference type="Gene3D" id="3.40.850.10">
    <property type="entry name" value="Kinesin motor domain"/>
    <property type="match status" value="1"/>
</dbReference>
<dbReference type="PROSITE" id="PS51844">
    <property type="entry name" value="SH3_LIKE"/>
    <property type="match status" value="1"/>
</dbReference>
<evidence type="ECO:0000256" key="5">
    <source>
        <dbReference type="ARBA" id="ARBA00022860"/>
    </source>
</evidence>
<dbReference type="SMART" id="SM01132">
    <property type="entry name" value="DIL"/>
    <property type="match status" value="1"/>
</dbReference>
<evidence type="ECO:0000256" key="1">
    <source>
        <dbReference type="ARBA" id="ARBA00008049"/>
    </source>
</evidence>
<dbReference type="Gene3D" id="6.20.240.20">
    <property type="match status" value="1"/>
</dbReference>
<dbReference type="PRINTS" id="PR00193">
    <property type="entry name" value="MYOSINHEAVY"/>
</dbReference>
<dbReference type="FunFam" id="1.20.5.190:FF:000018">
    <property type="entry name" value="Myosin XI D"/>
    <property type="match status" value="1"/>
</dbReference>
<dbReference type="Gene3D" id="1.20.58.530">
    <property type="match status" value="1"/>
</dbReference>
<evidence type="ECO:0000259" key="13">
    <source>
        <dbReference type="PROSITE" id="PS51126"/>
    </source>
</evidence>
<evidence type="ECO:0000256" key="3">
    <source>
        <dbReference type="ARBA" id="ARBA00022741"/>
    </source>
</evidence>
<dbReference type="Proteomes" id="UP000657918">
    <property type="component" value="Unassembled WGS sequence"/>
</dbReference>
<dbReference type="GO" id="GO:0051015">
    <property type="term" value="F:actin filament binding"/>
    <property type="evidence" value="ECO:0007669"/>
    <property type="project" value="TreeGrafter"/>
</dbReference>